<dbReference type="InterPro" id="IPR036388">
    <property type="entry name" value="WH-like_DNA-bd_sf"/>
</dbReference>
<dbReference type="InterPro" id="IPR009057">
    <property type="entry name" value="Homeodomain-like_sf"/>
</dbReference>
<evidence type="ECO:0000313" key="2">
    <source>
        <dbReference type="Proteomes" id="UP000030661"/>
    </source>
</evidence>
<dbReference type="Gene3D" id="1.10.10.10">
    <property type="entry name" value="Winged helix-like DNA-binding domain superfamily/Winged helix DNA-binding domain"/>
    <property type="match status" value="1"/>
</dbReference>
<dbReference type="HOGENOM" id="CLU_2300192_0_0_0"/>
<reference evidence="1" key="1">
    <citation type="journal article" date="2015" name="PeerJ">
        <title>First genomic representation of candidate bacterial phylum KSB3 points to enhanced environmental sensing as a trigger of wastewater bulking.</title>
        <authorList>
            <person name="Sekiguchi Y."/>
            <person name="Ohashi A."/>
            <person name="Parks D.H."/>
            <person name="Yamauchi T."/>
            <person name="Tyson G.W."/>
            <person name="Hugenholtz P."/>
        </authorList>
    </citation>
    <scope>NUCLEOTIDE SEQUENCE [LARGE SCALE GENOMIC DNA]</scope>
</reference>
<organism evidence="1">
    <name type="scientific">Vecturithrix granuli</name>
    <dbReference type="NCBI Taxonomy" id="1499967"/>
    <lineage>
        <taxon>Bacteria</taxon>
        <taxon>Candidatus Moduliflexota</taxon>
        <taxon>Candidatus Vecturitrichia</taxon>
        <taxon>Candidatus Vecturitrichales</taxon>
        <taxon>Candidatus Vecturitrichaceae</taxon>
        <taxon>Candidatus Vecturithrix</taxon>
    </lineage>
</organism>
<name>A0A081C7L1_VECG1</name>
<keyword evidence="2" id="KW-1185">Reference proteome</keyword>
<dbReference type="AlphaFoldDB" id="A0A081C7L1"/>
<dbReference type="EMBL" id="DF820473">
    <property type="protein sequence ID" value="GAK60566.1"/>
    <property type="molecule type" value="Genomic_DNA"/>
</dbReference>
<gene>
    <name evidence="1" type="ORF">U27_00463</name>
</gene>
<dbReference type="STRING" id="1499967.U27_00463"/>
<dbReference type="SUPFAM" id="SSF46689">
    <property type="entry name" value="Homeodomain-like"/>
    <property type="match status" value="1"/>
</dbReference>
<evidence type="ECO:0000313" key="1">
    <source>
        <dbReference type="EMBL" id="GAK60566.1"/>
    </source>
</evidence>
<sequence>MLAYSIIHLRLTDGEEMMVSSHNILGGKKMTPISTDVRTRIVEVYREGQLSYPTVAERFRVRANSVKNFVTQWRATGTLEPNPIANSTPCMIDAAGEDVL</sequence>
<proteinExistence type="predicted"/>
<dbReference type="Proteomes" id="UP000030661">
    <property type="component" value="Unassembled WGS sequence"/>
</dbReference>
<protein>
    <submittedName>
        <fullName evidence="1">Transposase and inactivated derivatives</fullName>
    </submittedName>
</protein>
<accession>A0A081C7L1</accession>